<protein>
    <submittedName>
        <fullName evidence="2">Uncharacterized protein</fullName>
    </submittedName>
</protein>
<dbReference type="EMBL" id="MG011690">
    <property type="protein sequence ID" value="AVK75825.1"/>
    <property type="molecule type" value="Genomic_DNA"/>
</dbReference>
<dbReference type="Proteomes" id="UP000249287">
    <property type="component" value="Segment"/>
</dbReference>
<sequence>MEPRSSAHREVALWPDDNSWIDLAAVRESLFACVDPSTGVVDAYALTRVEFEHNRRAVADALDAVPIGGHIGVVKSCWSHPRQRDYVDGGTIYIARRKQQQFALARPDSPTWTLQDTIDAIAAVSLDVHIDARGRGDFSGWFRKLGHIAERSWMRAATAALADGPGQDSWTAYTIDTMGTVLRALVSLCDDRAHRRHHVPVEGLCSPRAVKLAATLASSFDGGALGAAYDKDWARVVDMERSLRGMLAWIDAMERTDAIFEHMLKHHQAERIDRAIAADPHFVSPPDETARPPPQHENK</sequence>
<dbReference type="RefSeq" id="YP_009481828.1">
    <property type="nucleotide sequence ID" value="NC_037666.1"/>
</dbReference>
<proteinExistence type="predicted"/>
<name>A0A2U7UBU1_9VIRU</name>
<feature type="region of interest" description="Disordered" evidence="1">
    <location>
        <begin position="279"/>
        <end position="299"/>
    </location>
</feature>
<evidence type="ECO:0000256" key="1">
    <source>
        <dbReference type="SAM" id="MobiDB-lite"/>
    </source>
</evidence>
<accession>A0A2U7UBU1</accession>
<feature type="compositionally biased region" description="Basic and acidic residues" evidence="1">
    <location>
        <begin position="288"/>
        <end position="299"/>
    </location>
</feature>
<gene>
    <name evidence="2" type="ORF">pneo_cds_218</name>
</gene>
<dbReference type="GeneID" id="36842538"/>
<evidence type="ECO:0000313" key="2">
    <source>
        <dbReference type="EMBL" id="AVK75825.1"/>
    </source>
</evidence>
<organism evidence="2">
    <name type="scientific">Pandoravirus neocaledonia</name>
    <dbReference type="NCBI Taxonomy" id="2107708"/>
    <lineage>
        <taxon>Viruses</taxon>
        <taxon>Pandoravirus</taxon>
    </lineage>
</organism>
<reference evidence="2" key="1">
    <citation type="journal article" date="2018" name="Nat. Commun.">
        <title>Diversity and evolution of the emerging Pandoraviridae family.</title>
        <authorList>
            <person name="Legendre M."/>
            <person name="Fabre E."/>
            <person name="Poirot O."/>
            <person name="Jeudy S."/>
            <person name="Lartigue A."/>
            <person name="Alempic J.M."/>
            <person name="Beucher L."/>
            <person name="Philippe N."/>
            <person name="Bertaux L."/>
            <person name="Christo-Foroux E."/>
            <person name="Labadie K."/>
            <person name="Coute Y."/>
            <person name="Abergel C."/>
            <person name="Claverie J.M."/>
        </authorList>
    </citation>
    <scope>NUCLEOTIDE SEQUENCE [LARGE SCALE GENOMIC DNA]</scope>
    <source>
        <strain evidence="2">Neocaledonia</strain>
    </source>
</reference>
<dbReference type="KEGG" id="vg:36842538"/>